<name>A0A9D2DDU7_9BACT</name>
<dbReference type="AlphaFoldDB" id="A0A9D2DDU7"/>
<dbReference type="EMBL" id="DXCC01000011">
    <property type="protein sequence ID" value="HIZ15055.1"/>
    <property type="molecule type" value="Genomic_DNA"/>
</dbReference>
<dbReference type="InterPro" id="IPR014710">
    <property type="entry name" value="RmlC-like_jellyroll"/>
</dbReference>
<comment type="caution">
    <text evidence="1">The sequence shown here is derived from an EMBL/GenBank/DDBJ whole genome shotgun (WGS) entry which is preliminary data.</text>
</comment>
<protein>
    <submittedName>
        <fullName evidence="1">HutD family protein</fullName>
    </submittedName>
</protein>
<dbReference type="Proteomes" id="UP000824014">
    <property type="component" value="Unassembled WGS sequence"/>
</dbReference>
<dbReference type="SUPFAM" id="SSF51182">
    <property type="entry name" value="RmlC-like cupins"/>
    <property type="match status" value="1"/>
</dbReference>
<dbReference type="PANTHER" id="PTHR37943:SF1">
    <property type="entry name" value="PROTEIN VES"/>
    <property type="match status" value="1"/>
</dbReference>
<organism evidence="1 2">
    <name type="scientific">Candidatus Tidjanibacter faecipullorum</name>
    <dbReference type="NCBI Taxonomy" id="2838766"/>
    <lineage>
        <taxon>Bacteria</taxon>
        <taxon>Pseudomonadati</taxon>
        <taxon>Bacteroidota</taxon>
        <taxon>Bacteroidia</taxon>
        <taxon>Bacteroidales</taxon>
        <taxon>Rikenellaceae</taxon>
        <taxon>Tidjanibacter</taxon>
    </lineage>
</organism>
<dbReference type="PANTHER" id="PTHR37943">
    <property type="entry name" value="PROTEIN VES"/>
    <property type="match status" value="1"/>
</dbReference>
<sequence>MERYEIVRKEQLTVARWSGGTTTQLAIWPPEGDYARRSFTWRVSSARVEDEESTFTSLPGVERCLMILEGTLRLCHEGHYETVLHPFEQDNFSGDWTTRSWGRVTDFNLMVKGGEGRVQVIELTSTPCEVRLMPVVEGWRCVSEVFYLLCEAEVGLPDGQCARLHAGDVLQLHAGAPLGAQTLTLRGCSRETGRAVRCVIYHD</sequence>
<proteinExistence type="predicted"/>
<dbReference type="Pfam" id="PF05962">
    <property type="entry name" value="HutD"/>
    <property type="match status" value="1"/>
</dbReference>
<dbReference type="InterPro" id="IPR011051">
    <property type="entry name" value="RmlC_Cupin_sf"/>
</dbReference>
<reference evidence="1" key="1">
    <citation type="journal article" date="2021" name="PeerJ">
        <title>Extensive microbial diversity within the chicken gut microbiome revealed by metagenomics and culture.</title>
        <authorList>
            <person name="Gilroy R."/>
            <person name="Ravi A."/>
            <person name="Getino M."/>
            <person name="Pursley I."/>
            <person name="Horton D.L."/>
            <person name="Alikhan N.F."/>
            <person name="Baker D."/>
            <person name="Gharbi K."/>
            <person name="Hall N."/>
            <person name="Watson M."/>
            <person name="Adriaenssens E.M."/>
            <person name="Foster-Nyarko E."/>
            <person name="Jarju S."/>
            <person name="Secka A."/>
            <person name="Antonio M."/>
            <person name="Oren A."/>
            <person name="Chaudhuri R.R."/>
            <person name="La Ragione R."/>
            <person name="Hildebrand F."/>
            <person name="Pallen M.J."/>
        </authorList>
    </citation>
    <scope>NUCLEOTIDE SEQUENCE</scope>
    <source>
        <strain evidence="1">ChiHjej11B10-19426</strain>
    </source>
</reference>
<gene>
    <name evidence="1" type="ORF">H9816_03990</name>
</gene>
<accession>A0A9D2DDU7</accession>
<evidence type="ECO:0000313" key="1">
    <source>
        <dbReference type="EMBL" id="HIZ15055.1"/>
    </source>
</evidence>
<dbReference type="Gene3D" id="2.60.120.10">
    <property type="entry name" value="Jelly Rolls"/>
    <property type="match status" value="1"/>
</dbReference>
<dbReference type="InterPro" id="IPR010282">
    <property type="entry name" value="Uncharacterised_HutD/Ves"/>
</dbReference>
<evidence type="ECO:0000313" key="2">
    <source>
        <dbReference type="Proteomes" id="UP000824014"/>
    </source>
</evidence>
<reference evidence="1" key="2">
    <citation type="submission" date="2021-04" db="EMBL/GenBank/DDBJ databases">
        <authorList>
            <person name="Gilroy R."/>
        </authorList>
    </citation>
    <scope>NUCLEOTIDE SEQUENCE</scope>
    <source>
        <strain evidence="1">ChiHjej11B10-19426</strain>
    </source>
</reference>